<comment type="caution">
    <text evidence="3">The sequence shown here is derived from an EMBL/GenBank/DDBJ whole genome shotgun (WGS) entry which is preliminary data.</text>
</comment>
<feature type="compositionally biased region" description="Acidic residues" evidence="1">
    <location>
        <begin position="176"/>
        <end position="186"/>
    </location>
</feature>
<evidence type="ECO:0000259" key="2">
    <source>
        <dbReference type="Pfam" id="PF03184"/>
    </source>
</evidence>
<protein>
    <recommendedName>
        <fullName evidence="2">DDE-1 domain-containing protein</fullName>
    </recommendedName>
</protein>
<feature type="region of interest" description="Disordered" evidence="1">
    <location>
        <begin position="1"/>
        <end position="47"/>
    </location>
</feature>
<keyword evidence="4" id="KW-1185">Reference proteome</keyword>
<feature type="region of interest" description="Disordered" evidence="1">
    <location>
        <begin position="812"/>
        <end position="836"/>
    </location>
</feature>
<sequence length="879" mass="99690">MPSPKREVNNPLTSSSSSSKRKVTNSLMPSSKRQKKSHNNRESSGNLNSDNIEYIILEKMTKSNKPRLFDSLGYSYNPKTTANEWLCVRKGKNYCAAVVKQIKNRFKPLNKHNHPGNVELFISAQKEKNETLSLDIPEIPEVLSSESKVSCKNVKDINAYTKRVESSKRSERIENLEDNESPEDEDNSPKKDEVELLQETSKVNKHVDEKKNTNQGITSKNLKPSEKKSVYILLENEKDGSLSKLFDQTLGFTYNLYKTMDRTKVWLCTKSESIYKCEAAVKQVGNFFIRSRMKHNHKNSKRLEHSQENLNKSPNNIRTSANSANSTSEAKILQQDNLENVAKKDLGSKKILSNKRPYKKTVSERSKAPAKSKKSLVKHSENVEEEDVDEHVIKILLSLHEVGVYLTNKVILDNVQEYVLQKNPEVNVNRIWVSDFCKKYQTQLGDKYIKKSAYKNLISLSLSRVCSLFTNLEKLLNSRDIKINQMLSEVNSNRIYNCDVMELAVNVNVTKGKDGSRSSFNILCCINVSGQSTKPLIINKGKKILKYETAKEFEGCYSSMCSTTGEFTEDMFYTWLSQDFAEYLIENNIKTPVLLLINGAHIPISWTCLNFANNNGIILFQLPLYIIRSRQPLTCGVLQTIRKTYRNLEEKLSWSSDRVCKFFPTLFLKAYNQIDMIKLSEDCFRVTGFCPLDETKLTSLKPTEEIKPDVATFDSVSDIESFISNDNTVNSSVPDSNDNNTVNLSVPDSNLNTVNLSVPDSNLNTVNSSVPESNDNTDNSSALDSPDEIEDDLSNISIDSVEKDSTIHSLTISDTDLPSSSKSYEQPKNSFKTSNLSPADERKINIDKLSLKMGYKLAQSHMEKVFRSILEPTTIEMFE</sequence>
<dbReference type="Gene3D" id="2.20.25.240">
    <property type="match status" value="2"/>
</dbReference>
<gene>
    <name evidence="3" type="ORF">Anas_00995</name>
</gene>
<feature type="compositionally biased region" description="Polar residues" evidence="1">
    <location>
        <begin position="213"/>
        <end position="222"/>
    </location>
</feature>
<evidence type="ECO:0000313" key="4">
    <source>
        <dbReference type="Proteomes" id="UP000326759"/>
    </source>
</evidence>
<dbReference type="OrthoDB" id="7697906at2759"/>
<feature type="region of interest" description="Disordered" evidence="1">
    <location>
        <begin position="296"/>
        <end position="330"/>
    </location>
</feature>
<evidence type="ECO:0000256" key="1">
    <source>
        <dbReference type="SAM" id="MobiDB-lite"/>
    </source>
</evidence>
<feature type="region of interest" description="Disordered" evidence="1">
    <location>
        <begin position="165"/>
        <end position="222"/>
    </location>
</feature>
<name>A0A5N5TPD6_9CRUS</name>
<accession>A0A5N5TPD6</accession>
<feature type="compositionally biased region" description="Basic and acidic residues" evidence="1">
    <location>
        <begin position="165"/>
        <end position="175"/>
    </location>
</feature>
<feature type="domain" description="DDE-1" evidence="2">
    <location>
        <begin position="522"/>
        <end position="647"/>
    </location>
</feature>
<feature type="compositionally biased region" description="Polar residues" evidence="1">
    <location>
        <begin position="308"/>
        <end position="318"/>
    </location>
</feature>
<feature type="compositionally biased region" description="Low complexity" evidence="1">
    <location>
        <begin position="319"/>
        <end position="328"/>
    </location>
</feature>
<feature type="compositionally biased region" description="Basic residues" evidence="1">
    <location>
        <begin position="368"/>
        <end position="377"/>
    </location>
</feature>
<dbReference type="GO" id="GO:0003676">
    <property type="term" value="F:nucleic acid binding"/>
    <property type="evidence" value="ECO:0007669"/>
    <property type="project" value="InterPro"/>
</dbReference>
<feature type="compositionally biased region" description="Polar residues" evidence="1">
    <location>
        <begin position="744"/>
        <end position="783"/>
    </location>
</feature>
<evidence type="ECO:0000313" key="3">
    <source>
        <dbReference type="EMBL" id="KAB7508037.1"/>
    </source>
</evidence>
<dbReference type="Pfam" id="PF03184">
    <property type="entry name" value="DDE_1"/>
    <property type="match status" value="1"/>
</dbReference>
<feature type="non-terminal residue" evidence="3">
    <location>
        <position position="879"/>
    </location>
</feature>
<dbReference type="EMBL" id="SEYY01000091">
    <property type="protein sequence ID" value="KAB7508037.1"/>
    <property type="molecule type" value="Genomic_DNA"/>
</dbReference>
<dbReference type="AlphaFoldDB" id="A0A5N5TPD6"/>
<organism evidence="3 4">
    <name type="scientific">Armadillidium nasatum</name>
    <dbReference type="NCBI Taxonomy" id="96803"/>
    <lineage>
        <taxon>Eukaryota</taxon>
        <taxon>Metazoa</taxon>
        <taxon>Ecdysozoa</taxon>
        <taxon>Arthropoda</taxon>
        <taxon>Crustacea</taxon>
        <taxon>Multicrustacea</taxon>
        <taxon>Malacostraca</taxon>
        <taxon>Eumalacostraca</taxon>
        <taxon>Peracarida</taxon>
        <taxon>Isopoda</taxon>
        <taxon>Oniscidea</taxon>
        <taxon>Crinocheta</taxon>
        <taxon>Armadillidiidae</taxon>
        <taxon>Armadillidium</taxon>
    </lineage>
</organism>
<proteinExistence type="predicted"/>
<feature type="compositionally biased region" description="Low complexity" evidence="1">
    <location>
        <begin position="728"/>
        <end position="743"/>
    </location>
</feature>
<dbReference type="Proteomes" id="UP000326759">
    <property type="component" value="Unassembled WGS sequence"/>
</dbReference>
<feature type="region of interest" description="Disordered" evidence="1">
    <location>
        <begin position="728"/>
        <end position="789"/>
    </location>
</feature>
<dbReference type="InterPro" id="IPR004875">
    <property type="entry name" value="DDE_SF_endonuclease_dom"/>
</dbReference>
<reference evidence="3 4" key="1">
    <citation type="journal article" date="2019" name="PLoS Biol.">
        <title>Sex chromosomes control vertical transmission of feminizing Wolbachia symbionts in an isopod.</title>
        <authorList>
            <person name="Becking T."/>
            <person name="Chebbi M.A."/>
            <person name="Giraud I."/>
            <person name="Moumen B."/>
            <person name="Laverre T."/>
            <person name="Caubet Y."/>
            <person name="Peccoud J."/>
            <person name="Gilbert C."/>
            <person name="Cordaux R."/>
        </authorList>
    </citation>
    <scope>NUCLEOTIDE SEQUENCE [LARGE SCALE GENOMIC DNA]</scope>
    <source>
        <strain evidence="3">ANa2</strain>
        <tissue evidence="3">Whole body excluding digestive tract and cuticle</tissue>
    </source>
</reference>
<feature type="region of interest" description="Disordered" evidence="1">
    <location>
        <begin position="354"/>
        <end position="382"/>
    </location>
</feature>